<keyword evidence="2" id="KW-1185">Reference proteome</keyword>
<dbReference type="AlphaFoldDB" id="A0AA85IYL4"/>
<protein>
    <submittedName>
        <fullName evidence="3">Uncharacterized protein</fullName>
    </submittedName>
</protein>
<dbReference type="Proteomes" id="UP000050795">
    <property type="component" value="Unassembled WGS sequence"/>
</dbReference>
<sequence>MENKFQILILIFVIISYVQCGGSTPKMIEITPTVEVTEPPATEATFLRQVYNAFSTALVLKVEEYTAKLLGTSAVAKLIHSLLFKN</sequence>
<name>A0AA85IYL4_TRIRE</name>
<proteinExistence type="predicted"/>
<organism evidence="2 3">
    <name type="scientific">Trichobilharzia regenti</name>
    <name type="common">Nasal bird schistosome</name>
    <dbReference type="NCBI Taxonomy" id="157069"/>
    <lineage>
        <taxon>Eukaryota</taxon>
        <taxon>Metazoa</taxon>
        <taxon>Spiralia</taxon>
        <taxon>Lophotrochozoa</taxon>
        <taxon>Platyhelminthes</taxon>
        <taxon>Trematoda</taxon>
        <taxon>Digenea</taxon>
        <taxon>Strigeidida</taxon>
        <taxon>Schistosomatoidea</taxon>
        <taxon>Schistosomatidae</taxon>
        <taxon>Trichobilharzia</taxon>
    </lineage>
</organism>
<reference evidence="3" key="2">
    <citation type="submission" date="2023-11" db="UniProtKB">
        <authorList>
            <consortium name="WormBaseParasite"/>
        </authorList>
    </citation>
    <scope>IDENTIFICATION</scope>
</reference>
<keyword evidence="1" id="KW-0732">Signal</keyword>
<dbReference type="WBParaSite" id="TREG1_120790.1">
    <property type="protein sequence ID" value="TREG1_120790.1"/>
    <property type="gene ID" value="TREG1_120790"/>
</dbReference>
<reference evidence="2" key="1">
    <citation type="submission" date="2022-06" db="EMBL/GenBank/DDBJ databases">
        <authorList>
            <person name="Berger JAMES D."/>
            <person name="Berger JAMES D."/>
        </authorList>
    </citation>
    <scope>NUCLEOTIDE SEQUENCE [LARGE SCALE GENOMIC DNA]</scope>
</reference>
<evidence type="ECO:0000256" key="1">
    <source>
        <dbReference type="SAM" id="SignalP"/>
    </source>
</evidence>
<feature type="chain" id="PRO_5041719240" evidence="1">
    <location>
        <begin position="21"/>
        <end position="86"/>
    </location>
</feature>
<evidence type="ECO:0000313" key="3">
    <source>
        <dbReference type="WBParaSite" id="TREG1_120790.1"/>
    </source>
</evidence>
<feature type="signal peptide" evidence="1">
    <location>
        <begin position="1"/>
        <end position="20"/>
    </location>
</feature>
<accession>A0AA85IYL4</accession>
<evidence type="ECO:0000313" key="2">
    <source>
        <dbReference type="Proteomes" id="UP000050795"/>
    </source>
</evidence>